<accession>A0A8D9I776</accession>
<evidence type="ECO:0008006" key="3">
    <source>
        <dbReference type="Google" id="ProtNLM"/>
    </source>
</evidence>
<protein>
    <recommendedName>
        <fullName evidence="3">ATP-dependent DNA helicase</fullName>
    </recommendedName>
</protein>
<organism evidence="1 2">
    <name type="scientific">Brassica campestris</name>
    <name type="common">Field mustard</name>
    <dbReference type="NCBI Taxonomy" id="3711"/>
    <lineage>
        <taxon>Eukaryota</taxon>
        <taxon>Viridiplantae</taxon>
        <taxon>Streptophyta</taxon>
        <taxon>Embryophyta</taxon>
        <taxon>Tracheophyta</taxon>
        <taxon>Spermatophyta</taxon>
        <taxon>Magnoliopsida</taxon>
        <taxon>eudicotyledons</taxon>
        <taxon>Gunneridae</taxon>
        <taxon>Pentapetalae</taxon>
        <taxon>rosids</taxon>
        <taxon>malvids</taxon>
        <taxon>Brassicales</taxon>
        <taxon>Brassicaceae</taxon>
        <taxon>Brassiceae</taxon>
        <taxon>Brassica</taxon>
    </lineage>
</organism>
<dbReference type="Gramene" id="A10p20670.2_BraZ1">
    <property type="protein sequence ID" value="A10p20670.2_BraZ1.CDS"/>
    <property type="gene ID" value="A10g20670.2_BraZ1"/>
</dbReference>
<dbReference type="EMBL" id="LS974626">
    <property type="protein sequence ID" value="CAG7910821.1"/>
    <property type="molecule type" value="Genomic_DNA"/>
</dbReference>
<dbReference type="AlphaFoldDB" id="A0A8D9I776"/>
<reference evidence="1 2" key="1">
    <citation type="submission" date="2021-07" db="EMBL/GenBank/DDBJ databases">
        <authorList>
            <consortium name="Genoscope - CEA"/>
            <person name="William W."/>
        </authorList>
    </citation>
    <scope>NUCLEOTIDE SEQUENCE [LARGE SCALE GENOMIC DNA]</scope>
</reference>
<feature type="non-terminal residue" evidence="1">
    <location>
        <position position="1"/>
    </location>
</feature>
<proteinExistence type="predicted"/>
<name>A0A8D9I776_BRACM</name>
<dbReference type="PANTHER" id="PTHR10492:SF78">
    <property type="entry name" value="ATP-DEPENDENT DNA HELICASE"/>
    <property type="match status" value="1"/>
</dbReference>
<dbReference type="PANTHER" id="PTHR10492">
    <property type="match status" value="1"/>
</dbReference>
<dbReference type="Proteomes" id="UP000694005">
    <property type="component" value="Chromosome A10"/>
</dbReference>
<evidence type="ECO:0000313" key="2">
    <source>
        <dbReference type="Proteomes" id="UP000694005"/>
    </source>
</evidence>
<evidence type="ECO:0000313" key="1">
    <source>
        <dbReference type="EMBL" id="CAG7910821.1"/>
    </source>
</evidence>
<sequence>RYISACEATWRILAFPTHYRTTTVVKLSFHLPNQQMAIYNEDDPIDDVLNRSAVLRSKFLAWMEANCKYLEARGLTYAEFPTRFVWVQKTREWKPRDKGFAIGRITYVPPKYYYLRVLLNIVKGPRSYEEIRTVKGIVYKTYKDACYALGLLDDDKEYIEAINEASLWGTWNFLRKLFAIMLFSNSMAMPVKVWNATWRILTEDILYKLRKENNNQSKLCVLSPRNEDVDKINEYMLSQIKGKSFV</sequence>
<gene>
    <name evidence="1" type="ORF">BRAPAZ1V2_A10P20670.2</name>
</gene>